<evidence type="ECO:0000256" key="1">
    <source>
        <dbReference type="SAM" id="Phobius"/>
    </source>
</evidence>
<keyword evidence="1" id="KW-0472">Membrane</keyword>
<proteinExistence type="predicted"/>
<protein>
    <submittedName>
        <fullName evidence="2">Uncharacterized protein</fullName>
    </submittedName>
</protein>
<sequence>MRAQNAPLVLHSIFLSSRRKLFFCATIVIPAYFSHRASFLLTRLQHALHRMRRRYRTRIDTLPRSLIHLHLPSFVARVMIRIPIA</sequence>
<name>A0A165LA43_EXIGL</name>
<evidence type="ECO:0000313" key="2">
    <source>
        <dbReference type="EMBL" id="KZV97583.1"/>
    </source>
</evidence>
<keyword evidence="1" id="KW-0812">Transmembrane</keyword>
<keyword evidence="3" id="KW-1185">Reference proteome</keyword>
<keyword evidence="1" id="KW-1133">Transmembrane helix</keyword>
<dbReference type="AlphaFoldDB" id="A0A165LA43"/>
<evidence type="ECO:0000313" key="3">
    <source>
        <dbReference type="Proteomes" id="UP000077266"/>
    </source>
</evidence>
<organism evidence="2 3">
    <name type="scientific">Exidia glandulosa HHB12029</name>
    <dbReference type="NCBI Taxonomy" id="1314781"/>
    <lineage>
        <taxon>Eukaryota</taxon>
        <taxon>Fungi</taxon>
        <taxon>Dikarya</taxon>
        <taxon>Basidiomycota</taxon>
        <taxon>Agaricomycotina</taxon>
        <taxon>Agaricomycetes</taxon>
        <taxon>Auriculariales</taxon>
        <taxon>Exidiaceae</taxon>
        <taxon>Exidia</taxon>
    </lineage>
</organism>
<accession>A0A165LA43</accession>
<feature type="transmembrane region" description="Helical" evidence="1">
    <location>
        <begin position="20"/>
        <end position="44"/>
    </location>
</feature>
<dbReference type="InParanoid" id="A0A165LA43"/>
<dbReference type="EMBL" id="KV425928">
    <property type="protein sequence ID" value="KZV97583.1"/>
    <property type="molecule type" value="Genomic_DNA"/>
</dbReference>
<gene>
    <name evidence="2" type="ORF">EXIGLDRAFT_357522</name>
</gene>
<reference evidence="2 3" key="1">
    <citation type="journal article" date="2016" name="Mol. Biol. Evol.">
        <title>Comparative Genomics of Early-Diverging Mushroom-Forming Fungi Provides Insights into the Origins of Lignocellulose Decay Capabilities.</title>
        <authorList>
            <person name="Nagy L.G."/>
            <person name="Riley R."/>
            <person name="Tritt A."/>
            <person name="Adam C."/>
            <person name="Daum C."/>
            <person name="Floudas D."/>
            <person name="Sun H."/>
            <person name="Yadav J.S."/>
            <person name="Pangilinan J."/>
            <person name="Larsson K.H."/>
            <person name="Matsuura K."/>
            <person name="Barry K."/>
            <person name="Labutti K."/>
            <person name="Kuo R."/>
            <person name="Ohm R.A."/>
            <person name="Bhattacharya S.S."/>
            <person name="Shirouzu T."/>
            <person name="Yoshinaga Y."/>
            <person name="Martin F.M."/>
            <person name="Grigoriev I.V."/>
            <person name="Hibbett D.S."/>
        </authorList>
    </citation>
    <scope>NUCLEOTIDE SEQUENCE [LARGE SCALE GENOMIC DNA]</scope>
    <source>
        <strain evidence="2 3">HHB12029</strain>
    </source>
</reference>
<dbReference type="Proteomes" id="UP000077266">
    <property type="component" value="Unassembled WGS sequence"/>
</dbReference>